<name>A0A0R1V4Q9_9LACO</name>
<evidence type="ECO:0000259" key="3">
    <source>
        <dbReference type="Pfam" id="PF01408"/>
    </source>
</evidence>
<evidence type="ECO:0000313" key="5">
    <source>
        <dbReference type="EMBL" id="KRM00568.1"/>
    </source>
</evidence>
<dbReference type="PATRIC" id="fig|1423801.4.peg.892"/>
<dbReference type="InterPro" id="IPR036291">
    <property type="entry name" value="NAD(P)-bd_dom_sf"/>
</dbReference>
<comment type="caution">
    <text evidence="5">The sequence shown here is derived from an EMBL/GenBank/DDBJ whole genome shotgun (WGS) entry which is preliminary data.</text>
</comment>
<feature type="domain" description="Gfo/Idh/MocA-like oxidoreductase N-terminal" evidence="3">
    <location>
        <begin position="4"/>
        <end position="122"/>
    </location>
</feature>
<dbReference type="STRING" id="1423801.FD50_GL000878"/>
<evidence type="ECO:0000259" key="4">
    <source>
        <dbReference type="Pfam" id="PF22725"/>
    </source>
</evidence>
<proteinExistence type="inferred from homology"/>
<organism evidence="5 6">
    <name type="scientific">Liquorilactobacillus satsumensis DSM 16230 = JCM 12392</name>
    <dbReference type="NCBI Taxonomy" id="1423801"/>
    <lineage>
        <taxon>Bacteria</taxon>
        <taxon>Bacillati</taxon>
        <taxon>Bacillota</taxon>
        <taxon>Bacilli</taxon>
        <taxon>Lactobacillales</taxon>
        <taxon>Lactobacillaceae</taxon>
        <taxon>Liquorilactobacillus</taxon>
    </lineage>
</organism>
<sequence length="324" mass="36207">MTKIRYGIVGTSPQGQKFLAALKLSADSRIVGVVDGSEDQAEGKKLVTQFGVPKLYTSATELFEDKEVDVVYLAVKNEDHYESAKEALNNGKNVLLEKPFTRHKVGASELFQLASKKGLFIMEAQSALFLPIMQKVSDLLSKGAIGDLRFIEVKDKYDVTAQASWIKKLSAGGGALFNGGTNFLGIIQYLCGRQFSDWSGFEYNQVGEADTRCNLALKNGDVLVNVLLTTDFEIETKLVLYGTEGKIKIPNYWFSETALLENQQGTKRFVIDEQENDLVYEIAHINHCLQENKLTSPIVTPELTIQTLTIIESLYQKWYRDPLN</sequence>
<dbReference type="AlphaFoldDB" id="A0A0R1V4Q9"/>
<dbReference type="OrthoDB" id="9815825at2"/>
<keyword evidence="6" id="KW-1185">Reference proteome</keyword>
<dbReference type="Proteomes" id="UP000051166">
    <property type="component" value="Unassembled WGS sequence"/>
</dbReference>
<dbReference type="Pfam" id="PF22725">
    <property type="entry name" value="GFO_IDH_MocA_C3"/>
    <property type="match status" value="1"/>
</dbReference>
<dbReference type="GO" id="GO:0016491">
    <property type="term" value="F:oxidoreductase activity"/>
    <property type="evidence" value="ECO:0007669"/>
    <property type="project" value="UniProtKB-KW"/>
</dbReference>
<evidence type="ECO:0000313" key="6">
    <source>
        <dbReference type="Proteomes" id="UP000051166"/>
    </source>
</evidence>
<dbReference type="InterPro" id="IPR000683">
    <property type="entry name" value="Gfo/Idh/MocA-like_OxRdtase_N"/>
</dbReference>
<dbReference type="InterPro" id="IPR055170">
    <property type="entry name" value="GFO_IDH_MocA-like_dom"/>
</dbReference>
<dbReference type="Gene3D" id="3.40.50.720">
    <property type="entry name" value="NAD(P)-binding Rossmann-like Domain"/>
    <property type="match status" value="1"/>
</dbReference>
<comment type="similarity">
    <text evidence="1">Belongs to the Gfo/Idh/MocA family.</text>
</comment>
<dbReference type="Pfam" id="PF01408">
    <property type="entry name" value="GFO_IDH_MocA"/>
    <property type="match status" value="1"/>
</dbReference>
<feature type="domain" description="GFO/IDH/MocA-like oxidoreductase" evidence="4">
    <location>
        <begin position="133"/>
        <end position="247"/>
    </location>
</feature>
<evidence type="ECO:0000256" key="2">
    <source>
        <dbReference type="ARBA" id="ARBA00023002"/>
    </source>
</evidence>
<dbReference type="GeneID" id="98307003"/>
<keyword evidence="2" id="KW-0560">Oxidoreductase</keyword>
<dbReference type="GO" id="GO:0000166">
    <property type="term" value="F:nucleotide binding"/>
    <property type="evidence" value="ECO:0007669"/>
    <property type="project" value="InterPro"/>
</dbReference>
<dbReference type="SUPFAM" id="SSF55347">
    <property type="entry name" value="Glyceraldehyde-3-phosphate dehydrogenase-like, C-terminal domain"/>
    <property type="match status" value="1"/>
</dbReference>
<dbReference type="Gene3D" id="3.30.360.10">
    <property type="entry name" value="Dihydrodipicolinate Reductase, domain 2"/>
    <property type="match status" value="1"/>
</dbReference>
<dbReference type="InterPro" id="IPR050984">
    <property type="entry name" value="Gfo/Idh/MocA_domain"/>
</dbReference>
<evidence type="ECO:0000256" key="1">
    <source>
        <dbReference type="ARBA" id="ARBA00010928"/>
    </source>
</evidence>
<dbReference type="RefSeq" id="WP_056959438.1">
    <property type="nucleotide sequence ID" value="NZ_AZFQ01000006.1"/>
</dbReference>
<protein>
    <submittedName>
        <fullName evidence="5">Gfo Idh MocA family oxidoreductase</fullName>
    </submittedName>
</protein>
<gene>
    <name evidence="5" type="ORF">FD50_GL000878</name>
</gene>
<dbReference type="SUPFAM" id="SSF51735">
    <property type="entry name" value="NAD(P)-binding Rossmann-fold domains"/>
    <property type="match status" value="1"/>
</dbReference>
<dbReference type="PANTHER" id="PTHR22604">
    <property type="entry name" value="OXIDOREDUCTASES"/>
    <property type="match status" value="1"/>
</dbReference>
<reference evidence="5 6" key="1">
    <citation type="journal article" date="2015" name="Genome Announc.">
        <title>Expanding the biotechnology potential of lactobacilli through comparative genomics of 213 strains and associated genera.</title>
        <authorList>
            <person name="Sun Z."/>
            <person name="Harris H.M."/>
            <person name="McCann A."/>
            <person name="Guo C."/>
            <person name="Argimon S."/>
            <person name="Zhang W."/>
            <person name="Yang X."/>
            <person name="Jeffery I.B."/>
            <person name="Cooney J.C."/>
            <person name="Kagawa T.F."/>
            <person name="Liu W."/>
            <person name="Song Y."/>
            <person name="Salvetti E."/>
            <person name="Wrobel A."/>
            <person name="Rasinkangas P."/>
            <person name="Parkhill J."/>
            <person name="Rea M.C."/>
            <person name="O'Sullivan O."/>
            <person name="Ritari J."/>
            <person name="Douillard F.P."/>
            <person name="Paul Ross R."/>
            <person name="Yang R."/>
            <person name="Briner A.E."/>
            <person name="Felis G.E."/>
            <person name="de Vos W.M."/>
            <person name="Barrangou R."/>
            <person name="Klaenhammer T.R."/>
            <person name="Caufield P.W."/>
            <person name="Cui Y."/>
            <person name="Zhang H."/>
            <person name="O'Toole P.W."/>
        </authorList>
    </citation>
    <scope>NUCLEOTIDE SEQUENCE [LARGE SCALE GENOMIC DNA]</scope>
    <source>
        <strain evidence="5 6">DSM 16230</strain>
    </source>
</reference>
<accession>A0A0R1V4Q9</accession>
<dbReference type="EMBL" id="AZFQ01000006">
    <property type="protein sequence ID" value="KRM00568.1"/>
    <property type="molecule type" value="Genomic_DNA"/>
</dbReference>
<dbReference type="PANTHER" id="PTHR22604:SF105">
    <property type="entry name" value="TRANS-1,2-DIHYDROBENZENE-1,2-DIOL DEHYDROGENASE"/>
    <property type="match status" value="1"/>
</dbReference>